<accession>A0AA36JKD3</accession>
<keyword evidence="3" id="KW-1185">Reference proteome</keyword>
<name>A0AA36JKD3_9DINO</name>
<evidence type="ECO:0000313" key="2">
    <source>
        <dbReference type="EMBL" id="CAJ1407822.1"/>
    </source>
</evidence>
<gene>
    <name evidence="2" type="ORF">EVOR1521_LOCUS29431</name>
</gene>
<sequence>MDALEQLARSSSNDSERTRLLKQVLSSSARLQRELRVTLGTPATKGSKFSTFTTAAKKKQELPVNATESLPDKLQLCAQGHDDICESINPHEMSPVLKSCGERIGLLSDKLSAAQEQLVLRAGSLPEREEDDSHVIEIVARGQQASAATRHRAEAAAERALMQHARFGALEDLQGVLQQSFEYDDLRKAFPRRSRWNPNLYLLTDETLKNPQEFKDAVWRKLSKDVEEEADSSQVRLVRWRRTVGAPSRGSILKTDPGAKALARSPGTRSSIL</sequence>
<evidence type="ECO:0000256" key="1">
    <source>
        <dbReference type="SAM" id="MobiDB-lite"/>
    </source>
</evidence>
<organism evidence="2 3">
    <name type="scientific">Effrenium voratum</name>
    <dbReference type="NCBI Taxonomy" id="2562239"/>
    <lineage>
        <taxon>Eukaryota</taxon>
        <taxon>Sar</taxon>
        <taxon>Alveolata</taxon>
        <taxon>Dinophyceae</taxon>
        <taxon>Suessiales</taxon>
        <taxon>Symbiodiniaceae</taxon>
        <taxon>Effrenium</taxon>
    </lineage>
</organism>
<reference evidence="2" key="1">
    <citation type="submission" date="2023-08" db="EMBL/GenBank/DDBJ databases">
        <authorList>
            <person name="Chen Y."/>
            <person name="Shah S."/>
            <person name="Dougan E. K."/>
            <person name="Thang M."/>
            <person name="Chan C."/>
        </authorList>
    </citation>
    <scope>NUCLEOTIDE SEQUENCE</scope>
</reference>
<proteinExistence type="predicted"/>
<dbReference type="AlphaFoldDB" id="A0AA36JKD3"/>
<comment type="caution">
    <text evidence="2">The sequence shown here is derived from an EMBL/GenBank/DDBJ whole genome shotgun (WGS) entry which is preliminary data.</text>
</comment>
<evidence type="ECO:0000313" key="3">
    <source>
        <dbReference type="Proteomes" id="UP001178507"/>
    </source>
</evidence>
<protein>
    <submittedName>
        <fullName evidence="2">Uncharacterized protein</fullName>
    </submittedName>
</protein>
<feature type="region of interest" description="Disordered" evidence="1">
    <location>
        <begin position="249"/>
        <end position="273"/>
    </location>
</feature>
<dbReference type="Proteomes" id="UP001178507">
    <property type="component" value="Unassembled WGS sequence"/>
</dbReference>
<dbReference type="EMBL" id="CAUJNA010003693">
    <property type="protein sequence ID" value="CAJ1407822.1"/>
    <property type="molecule type" value="Genomic_DNA"/>
</dbReference>